<dbReference type="GO" id="GO:0006309">
    <property type="term" value="P:apoptotic DNA fragmentation"/>
    <property type="evidence" value="ECO:0007669"/>
    <property type="project" value="InterPro"/>
</dbReference>
<dbReference type="InterPro" id="IPR003508">
    <property type="entry name" value="CIDE-N_dom"/>
</dbReference>
<dbReference type="PROSITE" id="PS51135">
    <property type="entry name" value="CIDE_N"/>
    <property type="match status" value="1"/>
</dbReference>
<protein>
    <recommendedName>
        <fullName evidence="10">DNA fragmentation factor subunit beta</fullName>
    </recommendedName>
</protein>
<dbReference type="InterPro" id="IPR039729">
    <property type="entry name" value="DFF40"/>
</dbReference>
<evidence type="ECO:0000256" key="5">
    <source>
        <dbReference type="ARBA" id="ARBA00022722"/>
    </source>
</evidence>
<keyword evidence="6" id="KW-0378">Hydrolase</keyword>
<evidence type="ECO:0000259" key="12">
    <source>
        <dbReference type="PROSITE" id="PS51135"/>
    </source>
</evidence>
<organism evidence="13 14">
    <name type="scientific">Sinocyclocheilus rhinocerous</name>
    <dbReference type="NCBI Taxonomy" id="307959"/>
    <lineage>
        <taxon>Eukaryota</taxon>
        <taxon>Metazoa</taxon>
        <taxon>Chordata</taxon>
        <taxon>Craniata</taxon>
        <taxon>Vertebrata</taxon>
        <taxon>Euteleostomi</taxon>
        <taxon>Actinopterygii</taxon>
        <taxon>Neopterygii</taxon>
        <taxon>Teleostei</taxon>
        <taxon>Ostariophysi</taxon>
        <taxon>Cypriniformes</taxon>
        <taxon>Cyprinidae</taxon>
        <taxon>Cyprininae</taxon>
        <taxon>Sinocyclocheilus</taxon>
    </lineage>
</organism>
<dbReference type="InterPro" id="IPR044925">
    <property type="entry name" value="His-Me_finger_sf"/>
</dbReference>
<dbReference type="Proteomes" id="UP000472270">
    <property type="component" value="Unassembled WGS sequence"/>
</dbReference>
<dbReference type="Gene3D" id="6.10.140.170">
    <property type="match status" value="1"/>
</dbReference>
<dbReference type="SUPFAM" id="SSF54060">
    <property type="entry name" value="His-Me finger endonucleases"/>
    <property type="match status" value="1"/>
</dbReference>
<evidence type="ECO:0000256" key="10">
    <source>
        <dbReference type="ARBA" id="ARBA00069517"/>
    </source>
</evidence>
<keyword evidence="4 11" id="KW-0053">Apoptosis</keyword>
<evidence type="ECO:0000256" key="1">
    <source>
        <dbReference type="ARBA" id="ARBA00004123"/>
    </source>
</evidence>
<evidence type="ECO:0000256" key="6">
    <source>
        <dbReference type="ARBA" id="ARBA00022801"/>
    </source>
</evidence>
<feature type="domain" description="CIDE-N" evidence="12">
    <location>
        <begin position="6"/>
        <end position="82"/>
    </location>
</feature>
<dbReference type="FunFam" id="3.10.20.10:FF:000006">
    <property type="entry name" value="DNA fragmentation factor subunit beta"/>
    <property type="match status" value="1"/>
</dbReference>
<keyword evidence="14" id="KW-1185">Reference proteome</keyword>
<accession>A0A673GRM9</accession>
<dbReference type="PANTHER" id="PTHR13067">
    <property type="entry name" value="CASPASE-ACTIVATED DNASE"/>
    <property type="match status" value="1"/>
</dbReference>
<dbReference type="GO" id="GO:0005737">
    <property type="term" value="C:cytoplasm"/>
    <property type="evidence" value="ECO:0007669"/>
    <property type="project" value="UniProtKB-SubCell"/>
</dbReference>
<dbReference type="Ensembl" id="ENSSRHT00000016674.1">
    <property type="protein sequence ID" value="ENSSRHP00000016139.1"/>
    <property type="gene ID" value="ENSSRHG00000008914.1"/>
</dbReference>
<dbReference type="SUPFAM" id="SSF54277">
    <property type="entry name" value="CAD &amp; PB1 domains"/>
    <property type="match status" value="1"/>
</dbReference>
<evidence type="ECO:0000313" key="13">
    <source>
        <dbReference type="Ensembl" id="ENSSRHP00000016139.1"/>
    </source>
</evidence>
<evidence type="ECO:0000256" key="7">
    <source>
        <dbReference type="ARBA" id="ARBA00023242"/>
    </source>
</evidence>
<dbReference type="PANTHER" id="PTHR13067:SF2">
    <property type="entry name" value="CASPASE-ACTIVATED DNASE"/>
    <property type="match status" value="1"/>
</dbReference>
<comment type="subcellular location">
    <subcellularLocation>
        <location evidence="2">Cytoplasm</location>
    </subcellularLocation>
    <subcellularLocation>
        <location evidence="1">Nucleus</location>
    </subcellularLocation>
</comment>
<evidence type="ECO:0000256" key="2">
    <source>
        <dbReference type="ARBA" id="ARBA00004496"/>
    </source>
</evidence>
<comment type="subunit">
    <text evidence="9">Heterodimer of DFFA and DFFB. Interacts with H1-1.</text>
</comment>
<dbReference type="GO" id="GO:0005634">
    <property type="term" value="C:nucleus"/>
    <property type="evidence" value="ECO:0007669"/>
    <property type="project" value="UniProtKB-SubCell"/>
</dbReference>
<evidence type="ECO:0000256" key="11">
    <source>
        <dbReference type="PROSITE-ProRule" id="PRU00447"/>
    </source>
</evidence>
<evidence type="ECO:0000256" key="4">
    <source>
        <dbReference type="ARBA" id="ARBA00022703"/>
    </source>
</evidence>
<dbReference type="GO" id="GO:0004520">
    <property type="term" value="F:DNA endonuclease activity"/>
    <property type="evidence" value="ECO:0007669"/>
    <property type="project" value="InterPro"/>
</dbReference>
<dbReference type="AlphaFoldDB" id="A0A673GRM9"/>
<dbReference type="InterPro" id="IPR015311">
    <property type="entry name" value="DFF40_C"/>
</dbReference>
<dbReference type="GO" id="GO:0016787">
    <property type="term" value="F:hydrolase activity"/>
    <property type="evidence" value="ECO:0007669"/>
    <property type="project" value="UniProtKB-KW"/>
</dbReference>
<sequence>MHKLTKPKLVKIRSANEAKKYEIAAANMKELIKKGCNLLKVSSSKVHVCLYEDGTVVTEEYFQNLPNNTELVLLPEGQSWNGLVHEINQVLGLDRDTDLLISAAKDLLSDEHSPKRRRILGDLLRNLRDNSEVENREEDKDWFEGIDARFKTKSAYMKYNCESRIRGYLKEVNGYTQTIPNAKTKSEYKKVVEILAEKLKAARYNGTYFDRSERDIHRLCTQEGWFTCQGAFDENNCAFLHSINPTWNLDHLIEKKRTVIPTFAEALKGNKSGDINMDYFYKLLFTRENLKLVHIVCHKKGAHELSCDSRKIYKRVRRTVK</sequence>
<dbReference type="Pfam" id="PF02017">
    <property type="entry name" value="CIDE-N"/>
    <property type="match status" value="1"/>
</dbReference>
<keyword evidence="5" id="KW-0540">Nuclease</keyword>
<keyword evidence="3" id="KW-0963">Cytoplasm</keyword>
<evidence type="ECO:0000313" key="14">
    <source>
        <dbReference type="Proteomes" id="UP000472270"/>
    </source>
</evidence>
<dbReference type="Gene3D" id="3.10.20.10">
    <property type="match status" value="1"/>
</dbReference>
<comment type="function">
    <text evidence="8">Nuclease that induces DNA fragmentation and chromatin condensation during apoptosis. Degrades naked DNA and induces apoptotic morphology.</text>
</comment>
<name>A0A673GRM9_9TELE</name>
<reference evidence="13" key="1">
    <citation type="submission" date="2025-08" db="UniProtKB">
        <authorList>
            <consortium name="Ensembl"/>
        </authorList>
    </citation>
    <scope>IDENTIFICATION</scope>
</reference>
<reference evidence="13" key="2">
    <citation type="submission" date="2025-09" db="UniProtKB">
        <authorList>
            <consortium name="Ensembl"/>
        </authorList>
    </citation>
    <scope>IDENTIFICATION</scope>
</reference>
<keyword evidence="7" id="KW-0539">Nucleus</keyword>
<evidence type="ECO:0000256" key="8">
    <source>
        <dbReference type="ARBA" id="ARBA00053660"/>
    </source>
</evidence>
<dbReference type="SMART" id="SM00266">
    <property type="entry name" value="CAD"/>
    <property type="match status" value="1"/>
</dbReference>
<evidence type="ECO:0000256" key="3">
    <source>
        <dbReference type="ARBA" id="ARBA00022490"/>
    </source>
</evidence>
<dbReference type="Pfam" id="PF09230">
    <property type="entry name" value="DFF40"/>
    <property type="match status" value="1"/>
</dbReference>
<evidence type="ECO:0000256" key="9">
    <source>
        <dbReference type="ARBA" id="ARBA00064007"/>
    </source>
</evidence>
<proteinExistence type="predicted"/>